<dbReference type="PANTHER" id="PTHR11527">
    <property type="entry name" value="HEAT-SHOCK PROTEIN 20 FAMILY MEMBER"/>
    <property type="match status" value="1"/>
</dbReference>
<organism evidence="4 5">
    <name type="scientific">Georgenia muralis</name>
    <dbReference type="NCBI Taxonomy" id="154117"/>
    <lineage>
        <taxon>Bacteria</taxon>
        <taxon>Bacillati</taxon>
        <taxon>Actinomycetota</taxon>
        <taxon>Actinomycetes</taxon>
        <taxon>Micrococcales</taxon>
        <taxon>Bogoriellaceae</taxon>
        <taxon>Georgenia</taxon>
    </lineage>
</organism>
<gene>
    <name evidence="4" type="ORF">EDD32_3077</name>
</gene>
<dbReference type="InterPro" id="IPR008978">
    <property type="entry name" value="HSP20-like_chaperone"/>
</dbReference>
<dbReference type="Pfam" id="PF00011">
    <property type="entry name" value="HSP20"/>
    <property type="match status" value="1"/>
</dbReference>
<evidence type="ECO:0000256" key="1">
    <source>
        <dbReference type="PROSITE-ProRule" id="PRU00285"/>
    </source>
</evidence>
<evidence type="ECO:0000256" key="2">
    <source>
        <dbReference type="RuleBase" id="RU003616"/>
    </source>
</evidence>
<evidence type="ECO:0000313" key="4">
    <source>
        <dbReference type="EMBL" id="RPF28546.1"/>
    </source>
</evidence>
<name>A0A3N4Z9G8_9MICO</name>
<evidence type="ECO:0000259" key="3">
    <source>
        <dbReference type="PROSITE" id="PS01031"/>
    </source>
</evidence>
<accession>A0A3N4Z9G8</accession>
<dbReference type="PROSITE" id="PS01031">
    <property type="entry name" value="SHSP"/>
    <property type="match status" value="1"/>
</dbReference>
<dbReference type="EMBL" id="RKRA01000001">
    <property type="protein sequence ID" value="RPF28546.1"/>
    <property type="molecule type" value="Genomic_DNA"/>
</dbReference>
<dbReference type="RefSeq" id="WP_123918842.1">
    <property type="nucleotide sequence ID" value="NZ_RKRA01000001.1"/>
</dbReference>
<comment type="similarity">
    <text evidence="1 2">Belongs to the small heat shock protein (HSP20) family.</text>
</comment>
<dbReference type="SUPFAM" id="SSF49764">
    <property type="entry name" value="HSP20-like chaperones"/>
    <property type="match status" value="1"/>
</dbReference>
<protein>
    <submittedName>
        <fullName evidence="4">HSP20 family protein</fullName>
    </submittedName>
</protein>
<proteinExistence type="inferred from homology"/>
<dbReference type="OrthoDB" id="5242916at2"/>
<dbReference type="InterPro" id="IPR002068">
    <property type="entry name" value="A-crystallin/Hsp20_dom"/>
</dbReference>
<evidence type="ECO:0000313" key="5">
    <source>
        <dbReference type="Proteomes" id="UP000280726"/>
    </source>
</evidence>
<dbReference type="Proteomes" id="UP000280726">
    <property type="component" value="Unassembled WGS sequence"/>
</dbReference>
<comment type="caution">
    <text evidence="4">The sequence shown here is derived from an EMBL/GenBank/DDBJ whole genome shotgun (WGS) entry which is preliminary data.</text>
</comment>
<reference evidence="4 5" key="1">
    <citation type="submission" date="2018-11" db="EMBL/GenBank/DDBJ databases">
        <title>Sequencing the genomes of 1000 actinobacteria strains.</title>
        <authorList>
            <person name="Klenk H.-P."/>
        </authorList>
    </citation>
    <scope>NUCLEOTIDE SEQUENCE [LARGE SCALE GENOMIC DNA]</scope>
    <source>
        <strain evidence="4 5">DSM 14418</strain>
    </source>
</reference>
<dbReference type="Gene3D" id="2.60.40.790">
    <property type="match status" value="1"/>
</dbReference>
<feature type="domain" description="SHSP" evidence="3">
    <location>
        <begin position="22"/>
        <end position="138"/>
    </location>
</feature>
<dbReference type="CDD" id="cd06464">
    <property type="entry name" value="ACD_sHsps-like"/>
    <property type="match status" value="1"/>
</dbReference>
<keyword evidence="5" id="KW-1185">Reference proteome</keyword>
<dbReference type="AlphaFoldDB" id="A0A3N4Z9G8"/>
<sequence>MTLMRFDPFRELDRWTEQALAGSRNLRTMPMEALRRGHRFLVALDLPGVTQDDIDVTVERNVLTVRARRAPLAQEGDDVIVDERPHGEFSRQLFLGENLDATKLTADLTDGVLNLEIPVSEASKPRKISLSDRPVTTAAAGQ</sequence>
<dbReference type="InterPro" id="IPR031107">
    <property type="entry name" value="Small_HSP"/>
</dbReference>